<evidence type="ECO:0000259" key="5">
    <source>
        <dbReference type="PROSITE" id="PS50850"/>
    </source>
</evidence>
<dbReference type="InterPro" id="IPR020846">
    <property type="entry name" value="MFS_dom"/>
</dbReference>
<feature type="transmembrane region" description="Helical" evidence="4">
    <location>
        <begin position="387"/>
        <end position="411"/>
    </location>
</feature>
<feature type="transmembrane region" description="Helical" evidence="4">
    <location>
        <begin position="92"/>
        <end position="109"/>
    </location>
</feature>
<dbReference type="PROSITE" id="PS50850">
    <property type="entry name" value="MFS"/>
    <property type="match status" value="1"/>
</dbReference>
<keyword evidence="8" id="KW-1185">Reference proteome</keyword>
<name>A0A1Q9A213_9HYPH</name>
<feature type="transmembrane region" description="Helical" evidence="4">
    <location>
        <begin position="146"/>
        <end position="165"/>
    </location>
</feature>
<keyword evidence="2 4" id="KW-1133">Transmembrane helix</keyword>
<evidence type="ECO:0000256" key="2">
    <source>
        <dbReference type="ARBA" id="ARBA00022989"/>
    </source>
</evidence>
<organism evidence="7 8">
    <name type="scientific">Allorhizobium taibaishanense</name>
    <dbReference type="NCBI Taxonomy" id="887144"/>
    <lineage>
        <taxon>Bacteria</taxon>
        <taxon>Pseudomonadati</taxon>
        <taxon>Pseudomonadota</taxon>
        <taxon>Alphaproteobacteria</taxon>
        <taxon>Hyphomicrobiales</taxon>
        <taxon>Rhizobiaceae</taxon>
        <taxon>Rhizobium/Agrobacterium group</taxon>
        <taxon>Allorhizobium</taxon>
    </lineage>
</organism>
<dbReference type="AlphaFoldDB" id="A0A1Q9A213"/>
<dbReference type="InterPro" id="IPR011701">
    <property type="entry name" value="MFS"/>
</dbReference>
<evidence type="ECO:0000256" key="4">
    <source>
        <dbReference type="SAM" id="Phobius"/>
    </source>
</evidence>
<feature type="transmembrane region" description="Helical" evidence="4">
    <location>
        <begin position="186"/>
        <end position="205"/>
    </location>
</feature>
<dbReference type="RefSeq" id="WP_075615807.1">
    <property type="nucleotide sequence ID" value="NZ_JACIED010000004.1"/>
</dbReference>
<evidence type="ECO:0000313" key="8">
    <source>
        <dbReference type="Proteomes" id="UP000185598"/>
    </source>
</evidence>
<dbReference type="Proteomes" id="UP000544107">
    <property type="component" value="Unassembled WGS sequence"/>
</dbReference>
<feature type="transmembrane region" description="Helical" evidence="4">
    <location>
        <begin position="465"/>
        <end position="482"/>
    </location>
</feature>
<evidence type="ECO:0000313" key="9">
    <source>
        <dbReference type="Proteomes" id="UP000544107"/>
    </source>
</evidence>
<feature type="domain" description="Major facilitator superfamily (MFS) profile" evidence="5">
    <location>
        <begin position="38"/>
        <end position="487"/>
    </location>
</feature>
<dbReference type="CDD" id="cd17353">
    <property type="entry name" value="MFS_OFA_like"/>
    <property type="match status" value="1"/>
</dbReference>
<evidence type="ECO:0000313" key="6">
    <source>
        <dbReference type="EMBL" id="MBB4009231.1"/>
    </source>
</evidence>
<feature type="transmembrane region" description="Helical" evidence="4">
    <location>
        <begin position="32"/>
        <end position="56"/>
    </location>
</feature>
<dbReference type="InterPro" id="IPR050327">
    <property type="entry name" value="Proton-linked_MCT"/>
</dbReference>
<feature type="transmembrane region" description="Helical" evidence="4">
    <location>
        <begin position="121"/>
        <end position="140"/>
    </location>
</feature>
<reference evidence="6 9" key="2">
    <citation type="submission" date="2020-08" db="EMBL/GenBank/DDBJ databases">
        <title>Genomic Encyclopedia of Type Strains, Phase IV (KMG-IV): sequencing the most valuable type-strain genomes for metagenomic binning, comparative biology and taxonomic classification.</title>
        <authorList>
            <person name="Goeker M."/>
        </authorList>
    </citation>
    <scope>NUCLEOTIDE SEQUENCE [LARGE SCALE GENOMIC DNA]</scope>
    <source>
        <strain evidence="6 9">DSM 100021</strain>
    </source>
</reference>
<evidence type="ECO:0000256" key="3">
    <source>
        <dbReference type="ARBA" id="ARBA00023136"/>
    </source>
</evidence>
<proteinExistence type="predicted"/>
<feature type="transmembrane region" description="Helical" evidence="4">
    <location>
        <begin position="276"/>
        <end position="297"/>
    </location>
</feature>
<evidence type="ECO:0000313" key="7">
    <source>
        <dbReference type="EMBL" id="OLP48495.1"/>
    </source>
</evidence>
<feature type="transmembrane region" description="Helical" evidence="4">
    <location>
        <begin position="526"/>
        <end position="544"/>
    </location>
</feature>
<gene>
    <name evidence="7" type="ORF">BJF91_00605</name>
    <name evidence="6" type="ORF">GGQ71_003513</name>
</gene>
<evidence type="ECO:0000256" key="1">
    <source>
        <dbReference type="ARBA" id="ARBA00022692"/>
    </source>
</evidence>
<dbReference type="STRING" id="887144.BJF91_00605"/>
<dbReference type="EMBL" id="JACIED010000004">
    <property type="protein sequence ID" value="MBB4009231.1"/>
    <property type="molecule type" value="Genomic_DNA"/>
</dbReference>
<dbReference type="EMBL" id="MKIN01000023">
    <property type="protein sequence ID" value="OLP48495.1"/>
    <property type="molecule type" value="Genomic_DNA"/>
</dbReference>
<dbReference type="Gene3D" id="1.20.1250.20">
    <property type="entry name" value="MFS general substrate transporter like domains"/>
    <property type="match status" value="2"/>
</dbReference>
<feature type="transmembrane region" description="Helical" evidence="4">
    <location>
        <begin position="217"/>
        <end position="238"/>
    </location>
</feature>
<reference evidence="7 8" key="1">
    <citation type="submission" date="2016-09" db="EMBL/GenBank/DDBJ databases">
        <title>Rhizobium oryziradicis sp. nov., isolated from the root of rice.</title>
        <authorList>
            <person name="Zhao J."/>
            <person name="Zhang X."/>
        </authorList>
    </citation>
    <scope>NUCLEOTIDE SEQUENCE [LARGE SCALE GENOMIC DNA]</scope>
    <source>
        <strain evidence="7 8">14971</strain>
    </source>
</reference>
<accession>A0A1Q9A213</accession>
<comment type="caution">
    <text evidence="7">The sequence shown here is derived from an EMBL/GenBank/DDBJ whole genome shotgun (WGS) entry which is preliminary data.</text>
</comment>
<keyword evidence="1 4" id="KW-0812">Transmembrane</keyword>
<dbReference type="PANTHER" id="PTHR11360:SF317">
    <property type="entry name" value="MAJOR FACILITATOR SUPERFAMILY (MFS) PROFILE DOMAIN-CONTAINING PROTEIN-RELATED"/>
    <property type="match status" value="1"/>
</dbReference>
<protein>
    <submittedName>
        <fullName evidence="6">MFS family permease</fullName>
    </submittedName>
    <submittedName>
        <fullName evidence="7">MFS transporter</fullName>
    </submittedName>
</protein>
<feature type="transmembrane region" description="Helical" evidence="4">
    <location>
        <begin position="362"/>
        <end position="381"/>
    </location>
</feature>
<dbReference type="SUPFAM" id="SSF103473">
    <property type="entry name" value="MFS general substrate transporter"/>
    <property type="match status" value="1"/>
</dbReference>
<keyword evidence="3 4" id="KW-0472">Membrane</keyword>
<dbReference type="InterPro" id="IPR036259">
    <property type="entry name" value="MFS_trans_sf"/>
</dbReference>
<sequence length="552" mass="58236">MAVTNAPGTALSSSAGLLDRERIIAKPGFNRWLVPPAALAIHLCIGMAYGFSVFWLPLSKALTGAAPASCANLGVIDALFTTECNWRVADLGWIYTLFFVLLGCSAALWGGWLERVGPRRAGFVSACCWCGGILVAAVGVMTHQLWLMWIGAGVIGGVGLGLGYISPVSTLIKWFPDRRGMATGMAIMGFGGGAMIGAPLANLLMGMFKSDAGPGVWQTFVVMALIYFVFMMGGAFGYRIPPAGWRPEGWTAPVAKSSMITHRHVHLRDAHKTPQFWLIWAVLCLNVSAGIGVIGMASPMLQEIFAGSLIGMPDLTFSQLDAGQKAQIAAIAAGFTGLLSLFNIGGRFFWASMSDRIGRKNTYYCFFLLGILLYALAPTLAMLGSKALFVLAFGIILSMYGGGFATVPAYLADIFGTQFVGAIHGRLLTAWSTAGIVGPVVVNYIREAQIASGVAPGPALYTGTMYILAGMLALGLLANALVRPLSDKWFMSDEEVAALQAKTAAANAGPTGSFGIGKGGFDAKAALAWAVVGIPLLWGVWVTLRSTMVLFG</sequence>
<dbReference type="Proteomes" id="UP000185598">
    <property type="component" value="Unassembled WGS sequence"/>
</dbReference>
<dbReference type="OrthoDB" id="9793415at2"/>
<feature type="transmembrane region" description="Helical" evidence="4">
    <location>
        <begin position="328"/>
        <end position="350"/>
    </location>
</feature>
<dbReference type="PANTHER" id="PTHR11360">
    <property type="entry name" value="MONOCARBOXYLATE TRANSPORTER"/>
    <property type="match status" value="1"/>
</dbReference>
<dbReference type="GO" id="GO:0022857">
    <property type="term" value="F:transmembrane transporter activity"/>
    <property type="evidence" value="ECO:0007669"/>
    <property type="project" value="InterPro"/>
</dbReference>
<feature type="transmembrane region" description="Helical" evidence="4">
    <location>
        <begin position="423"/>
        <end position="445"/>
    </location>
</feature>
<dbReference type="Pfam" id="PF07690">
    <property type="entry name" value="MFS_1"/>
    <property type="match status" value="1"/>
</dbReference>